<dbReference type="GO" id="GO:0005739">
    <property type="term" value="C:mitochondrion"/>
    <property type="evidence" value="ECO:0007669"/>
    <property type="project" value="TreeGrafter"/>
</dbReference>
<feature type="short sequence motif" description="GXGXXG" evidence="8">
    <location>
        <begin position="163"/>
        <end position="168"/>
    </location>
</feature>
<sequence length="287" mass="30521">GSTPLHVAVRAGTLSAVIALLANGADLDARDGAHGDTPLHVAIKLNLCTVVKALVLFSADLTVENKDGHSVWNLAADVHAGANMKHYINALIICAGARFCHPSEVASKKQHLYQICTRGCNSFFALSKIAMMCTRCSVTGGSGDGGGAAPVLGGGGRVLCMDGGGIRGLVLARILDFLWRKNNRRSLAELFDWVAGTSTGGILAIAIVLGFQPPQIIGTYLQLKDKVFRGAKPHSTIKLKEAMKSVFKNVNLGSTTHPRSITKQSTSSRHPVDLMLFTNYKHPEAEK</sequence>
<dbReference type="PANTHER" id="PTHR24139">
    <property type="entry name" value="CALCIUM-INDEPENDENT PHOSPHOLIPASE A2"/>
    <property type="match status" value="1"/>
</dbReference>
<reference evidence="11" key="2">
    <citation type="submission" date="2025-09" db="UniProtKB">
        <authorList>
            <consortium name="Ensembl"/>
        </authorList>
    </citation>
    <scope>IDENTIFICATION</scope>
</reference>
<dbReference type="GO" id="GO:0047499">
    <property type="term" value="F:calcium-independent phospholipase A2 activity"/>
    <property type="evidence" value="ECO:0007669"/>
    <property type="project" value="InterPro"/>
</dbReference>
<dbReference type="PROSITE" id="PS50088">
    <property type="entry name" value="ANK_REPEAT"/>
    <property type="match status" value="2"/>
</dbReference>
<dbReference type="HOGENOM" id="CLU_971615_0_0_1"/>
<feature type="signal peptide" evidence="9">
    <location>
        <begin position="1"/>
        <end position="24"/>
    </location>
</feature>
<dbReference type="SMART" id="SM00248">
    <property type="entry name" value="ANK"/>
    <property type="match status" value="2"/>
</dbReference>
<dbReference type="Pfam" id="PF01734">
    <property type="entry name" value="Patatin"/>
    <property type="match status" value="1"/>
</dbReference>
<dbReference type="SUPFAM" id="SSF48403">
    <property type="entry name" value="Ankyrin repeat"/>
    <property type="match status" value="1"/>
</dbReference>
<dbReference type="SUPFAM" id="SSF52151">
    <property type="entry name" value="FabD/lysophospholipase-like"/>
    <property type="match status" value="1"/>
</dbReference>
<dbReference type="PRINTS" id="PR01415">
    <property type="entry name" value="ANKYRIN"/>
</dbReference>
<evidence type="ECO:0000313" key="11">
    <source>
        <dbReference type="Ensembl" id="ENSPMAP00000006681.1"/>
    </source>
</evidence>
<evidence type="ECO:0000256" key="9">
    <source>
        <dbReference type="SAM" id="SignalP"/>
    </source>
</evidence>
<evidence type="ECO:0000256" key="1">
    <source>
        <dbReference type="ARBA" id="ARBA00013278"/>
    </source>
</evidence>
<dbReference type="GO" id="GO:2000304">
    <property type="term" value="P:positive regulation of ceramide biosynthetic process"/>
    <property type="evidence" value="ECO:0007669"/>
    <property type="project" value="TreeGrafter"/>
</dbReference>
<evidence type="ECO:0000259" key="10">
    <source>
        <dbReference type="PROSITE" id="PS51635"/>
    </source>
</evidence>
<keyword evidence="4 7" id="KW-0040">ANK repeat</keyword>
<evidence type="ECO:0000256" key="5">
    <source>
        <dbReference type="ARBA" id="ARBA00023098"/>
    </source>
</evidence>
<comment type="caution">
    <text evidence="8">Lacks conserved residue(s) required for the propagation of feature annotation.</text>
</comment>
<feature type="domain" description="PNPLA" evidence="10">
    <location>
        <begin position="159"/>
        <end position="287"/>
    </location>
</feature>
<dbReference type="GO" id="GO:0052816">
    <property type="term" value="F:long-chain fatty acyl-CoA hydrolase activity"/>
    <property type="evidence" value="ECO:0007669"/>
    <property type="project" value="TreeGrafter"/>
</dbReference>
<feature type="chain" id="PRO_5004522663" description="phospholipase A2" evidence="9">
    <location>
        <begin position="25"/>
        <end position="287"/>
    </location>
</feature>
<evidence type="ECO:0000256" key="7">
    <source>
        <dbReference type="PROSITE-ProRule" id="PRU00023"/>
    </source>
</evidence>
<keyword evidence="9" id="KW-0732">Signal</keyword>
<dbReference type="AlphaFoldDB" id="S4RN95"/>
<dbReference type="InterPro" id="IPR002641">
    <property type="entry name" value="PNPLA_dom"/>
</dbReference>
<feature type="repeat" description="ANK" evidence="7">
    <location>
        <begin position="34"/>
        <end position="66"/>
    </location>
</feature>
<dbReference type="Ensembl" id="ENSPMAT00000006711.1">
    <property type="protein sequence ID" value="ENSPMAP00000006681.1"/>
    <property type="gene ID" value="ENSPMAG00000006057.1"/>
</dbReference>
<evidence type="ECO:0000256" key="4">
    <source>
        <dbReference type="ARBA" id="ARBA00023043"/>
    </source>
</evidence>
<dbReference type="PROSITE" id="PS50297">
    <property type="entry name" value="ANK_REP_REGION"/>
    <property type="match status" value="2"/>
</dbReference>
<dbReference type="InterPro" id="IPR016035">
    <property type="entry name" value="Acyl_Trfase/lysoPLipase"/>
</dbReference>
<reference evidence="11" key="1">
    <citation type="submission" date="2025-08" db="UniProtKB">
        <authorList>
            <consortium name="Ensembl"/>
        </authorList>
    </citation>
    <scope>IDENTIFICATION</scope>
</reference>
<evidence type="ECO:0000256" key="6">
    <source>
        <dbReference type="ARBA" id="ARBA00023422"/>
    </source>
</evidence>
<protein>
    <recommendedName>
        <fullName evidence="1">phospholipase A2</fullName>
        <ecNumber evidence="1">3.1.1.4</ecNumber>
    </recommendedName>
</protein>
<dbReference type="InterPro" id="IPR002110">
    <property type="entry name" value="Ankyrin_rpt"/>
</dbReference>
<dbReference type="STRING" id="7757.ENSPMAP00000006681"/>
<organism evidence="11">
    <name type="scientific">Petromyzon marinus</name>
    <name type="common">Sea lamprey</name>
    <dbReference type="NCBI Taxonomy" id="7757"/>
    <lineage>
        <taxon>Eukaryota</taxon>
        <taxon>Metazoa</taxon>
        <taxon>Chordata</taxon>
        <taxon>Craniata</taxon>
        <taxon>Vertebrata</taxon>
        <taxon>Cyclostomata</taxon>
        <taxon>Hyperoartia</taxon>
        <taxon>Petromyzontiformes</taxon>
        <taxon>Petromyzontidae</taxon>
        <taxon>Petromyzon</taxon>
    </lineage>
</organism>
<dbReference type="GO" id="GO:0006629">
    <property type="term" value="P:lipid metabolic process"/>
    <property type="evidence" value="ECO:0007669"/>
    <property type="project" value="UniProtKB-KW"/>
</dbReference>
<keyword evidence="2" id="KW-0677">Repeat</keyword>
<evidence type="ECO:0000256" key="2">
    <source>
        <dbReference type="ARBA" id="ARBA00022737"/>
    </source>
</evidence>
<dbReference type="Pfam" id="PF12796">
    <property type="entry name" value="Ank_2"/>
    <property type="match status" value="1"/>
</dbReference>
<dbReference type="PROSITE" id="PS51635">
    <property type="entry name" value="PNPLA"/>
    <property type="match status" value="1"/>
</dbReference>
<proteinExistence type="predicted"/>
<keyword evidence="5" id="KW-0443">Lipid metabolism</keyword>
<dbReference type="Gene3D" id="1.25.40.20">
    <property type="entry name" value="Ankyrin repeat-containing domain"/>
    <property type="match status" value="1"/>
</dbReference>
<accession>S4RN95</accession>
<dbReference type="Gene3D" id="3.40.1090.10">
    <property type="entry name" value="Cytosolic phospholipase A2 catalytic domain"/>
    <property type="match status" value="1"/>
</dbReference>
<dbReference type="InterPro" id="IPR047148">
    <property type="entry name" value="PLPL9"/>
</dbReference>
<comment type="catalytic activity">
    <reaction evidence="6">
        <text>a 1,2-diacyl-sn-glycero-3-phosphocholine + H2O = a 1-acyl-sn-glycero-3-phosphocholine + a fatty acid + H(+)</text>
        <dbReference type="Rhea" id="RHEA:15801"/>
        <dbReference type="ChEBI" id="CHEBI:15377"/>
        <dbReference type="ChEBI" id="CHEBI:15378"/>
        <dbReference type="ChEBI" id="CHEBI:28868"/>
        <dbReference type="ChEBI" id="CHEBI:57643"/>
        <dbReference type="ChEBI" id="CHEBI:58168"/>
        <dbReference type="EC" id="3.1.1.4"/>
    </reaction>
    <physiologicalReaction direction="left-to-right" evidence="6">
        <dbReference type="Rhea" id="RHEA:15802"/>
    </physiologicalReaction>
</comment>
<keyword evidence="3" id="KW-0378">Hydrolase</keyword>
<dbReference type="EC" id="3.1.1.4" evidence="1"/>
<dbReference type="GeneTree" id="ENSGT00940000167934"/>
<dbReference type="PANTHER" id="PTHR24139:SF34">
    <property type="entry name" value="85_88 KDA CALCIUM-INDEPENDENT PHOSPHOLIPASE A2"/>
    <property type="match status" value="1"/>
</dbReference>
<feature type="short sequence motif" description="GXSXG" evidence="8">
    <location>
        <begin position="196"/>
        <end position="200"/>
    </location>
</feature>
<evidence type="ECO:0000256" key="8">
    <source>
        <dbReference type="PROSITE-ProRule" id="PRU01161"/>
    </source>
</evidence>
<name>S4RN95_PETMA</name>
<dbReference type="InterPro" id="IPR036770">
    <property type="entry name" value="Ankyrin_rpt-contain_sf"/>
</dbReference>
<evidence type="ECO:0000256" key="3">
    <source>
        <dbReference type="ARBA" id="ARBA00022801"/>
    </source>
</evidence>
<feature type="repeat" description="ANK" evidence="7">
    <location>
        <begin position="1"/>
        <end position="32"/>
    </location>
</feature>